<keyword evidence="6" id="KW-0472">Membrane</keyword>
<evidence type="ECO:0000256" key="3">
    <source>
        <dbReference type="ARBA" id="ARBA00022630"/>
    </source>
</evidence>
<dbReference type="PANTHER" id="PTHR11985">
    <property type="entry name" value="GLYCEROL-3-PHOSPHATE DEHYDROGENASE"/>
    <property type="match status" value="1"/>
</dbReference>
<feature type="transmembrane region" description="Helical" evidence="6">
    <location>
        <begin position="12"/>
        <end position="30"/>
    </location>
</feature>
<dbReference type="GO" id="GO:0046168">
    <property type="term" value="P:glycerol-3-phosphate catabolic process"/>
    <property type="evidence" value="ECO:0007669"/>
    <property type="project" value="TreeGrafter"/>
</dbReference>
<comment type="cofactor">
    <cofactor evidence="1">
        <name>FAD</name>
        <dbReference type="ChEBI" id="CHEBI:57692"/>
    </cofactor>
</comment>
<dbReference type="InterPro" id="IPR036188">
    <property type="entry name" value="FAD/NAD-bd_sf"/>
</dbReference>
<keyword evidence="6" id="KW-0812">Transmembrane</keyword>
<dbReference type="HOGENOM" id="CLU_015740_5_0_6"/>
<evidence type="ECO:0000313" key="9">
    <source>
        <dbReference type="Proteomes" id="UP000010305"/>
    </source>
</evidence>
<accession>J5KAB0</accession>
<evidence type="ECO:0000313" key="8">
    <source>
        <dbReference type="EMBL" id="EJP71081.1"/>
    </source>
</evidence>
<evidence type="ECO:0000256" key="4">
    <source>
        <dbReference type="ARBA" id="ARBA00022827"/>
    </source>
</evidence>
<dbReference type="EMBL" id="JH611157">
    <property type="protein sequence ID" value="EJP71081.1"/>
    <property type="molecule type" value="Genomic_DNA"/>
</dbReference>
<keyword evidence="5" id="KW-0560">Oxidoreductase</keyword>
<comment type="similarity">
    <text evidence="2">Belongs to the FAD-dependent glycerol-3-phosphate dehydrogenase family.</text>
</comment>
<organism evidence="8 9">
    <name type="scientific">SAR86 cluster bacterium SAR86A</name>
    <dbReference type="NCBI Taxonomy" id="1123866"/>
    <lineage>
        <taxon>Bacteria</taxon>
        <taxon>Pseudomonadati</taxon>
        <taxon>Pseudomonadota</taxon>
        <taxon>Gammaproteobacteria</taxon>
        <taxon>SAR86 cluster</taxon>
    </lineage>
</organism>
<gene>
    <name evidence="8" type="ORF">NT01SARS_0881</name>
</gene>
<dbReference type="Gene3D" id="3.50.50.60">
    <property type="entry name" value="FAD/NAD(P)-binding domain"/>
    <property type="match status" value="1"/>
</dbReference>
<dbReference type="Pfam" id="PF01266">
    <property type="entry name" value="DAO"/>
    <property type="match status" value="1"/>
</dbReference>
<dbReference type="SUPFAM" id="SSF51905">
    <property type="entry name" value="FAD/NAD(P)-binding domain"/>
    <property type="match status" value="1"/>
</dbReference>
<evidence type="ECO:0000256" key="2">
    <source>
        <dbReference type="ARBA" id="ARBA00007330"/>
    </source>
</evidence>
<evidence type="ECO:0000256" key="5">
    <source>
        <dbReference type="ARBA" id="ARBA00023002"/>
    </source>
</evidence>
<dbReference type="PRINTS" id="PR01001">
    <property type="entry name" value="FADG3PDH"/>
</dbReference>
<keyword evidence="6" id="KW-1133">Transmembrane helix</keyword>
<dbReference type="Proteomes" id="UP000010305">
    <property type="component" value="Unassembled WGS sequence"/>
</dbReference>
<dbReference type="STRING" id="1123866.NT01SARS_0881"/>
<dbReference type="GO" id="GO:0004368">
    <property type="term" value="F:glycerol-3-phosphate dehydrogenase (quinone) activity"/>
    <property type="evidence" value="ECO:0007669"/>
    <property type="project" value="InterPro"/>
</dbReference>
<dbReference type="Gene3D" id="3.30.9.10">
    <property type="entry name" value="D-Amino Acid Oxidase, subunit A, domain 2"/>
    <property type="match status" value="1"/>
</dbReference>
<evidence type="ECO:0000256" key="1">
    <source>
        <dbReference type="ARBA" id="ARBA00001974"/>
    </source>
</evidence>
<reference evidence="8 9" key="1">
    <citation type="journal article" date="2012" name="ISME J.">
        <title>Genomic insights to SAR86, an abundant and uncultivated marine bacterial lineage.</title>
        <authorList>
            <person name="Dupont C.L."/>
            <person name="Rusch D.B."/>
            <person name="Yooseph S."/>
            <person name="Lombardo M.J."/>
            <person name="Richter R.A."/>
            <person name="Valas R."/>
            <person name="Novotny M."/>
            <person name="Yee-Greenbaum J."/>
            <person name="Selengut J.D."/>
            <person name="Haft D.H."/>
            <person name="Halpern A.L."/>
            <person name="Lasken R.S."/>
            <person name="Nealson K."/>
            <person name="Friedman R."/>
            <person name="Venter J.C."/>
        </authorList>
    </citation>
    <scope>NUCLEOTIDE SEQUENCE [LARGE SCALE GENOMIC DNA]</scope>
</reference>
<keyword evidence="4" id="KW-0274">FAD</keyword>
<dbReference type="AlphaFoldDB" id="J5KAB0"/>
<sequence length="357" mass="40923">MAGILSNKKIGIIGGGITGVVTAIFLARAGNKVTIFDKNKLLSETSSSTTKLLHGGIRYLENLQIKEVRNGLNDRHWWLKNFPNNTSAIEIFIPFKNIFSIRFIKYFIGIKLYEFLSFKKKLGSGKIIFGSRNVMKNQEMNFLNFLSFIDGFMDDELLSEKLRDELSQLDVEIYENYEVNDFNLSGAVNNFNFDNVILASGPWNKILLDKNNLKTDKDIDLIKGSHLVIDRKINRAYMFEAICKKRYIFALPYKNNTLLGTTEKRTDSPDTPIIDEDEKDYLIQSYNSFFSKQISSENILYNYSGVRPLIKSNKKNFHNSSRDFYIDQNEKLICVFGGKWTTAPSIAKKIVTIINNG</sequence>
<dbReference type="InterPro" id="IPR000447">
    <property type="entry name" value="G3P_DH_FAD-dep"/>
</dbReference>
<name>J5KAB0_9GAMM</name>
<proteinExistence type="inferred from homology"/>
<feature type="domain" description="FAD dependent oxidoreductase" evidence="7">
    <location>
        <begin position="10"/>
        <end position="350"/>
    </location>
</feature>
<evidence type="ECO:0000259" key="7">
    <source>
        <dbReference type="Pfam" id="PF01266"/>
    </source>
</evidence>
<keyword evidence="3" id="KW-0285">Flavoprotein</keyword>
<dbReference type="InterPro" id="IPR006076">
    <property type="entry name" value="FAD-dep_OxRdtase"/>
</dbReference>
<dbReference type="PANTHER" id="PTHR11985:SF15">
    <property type="entry name" value="GLYCEROL-3-PHOSPHATE DEHYDROGENASE, MITOCHONDRIAL"/>
    <property type="match status" value="1"/>
</dbReference>
<protein>
    <submittedName>
        <fullName evidence="8">Glycerol-3-phosphate dehydrogenase</fullName>
    </submittedName>
</protein>
<evidence type="ECO:0000256" key="6">
    <source>
        <dbReference type="SAM" id="Phobius"/>
    </source>
</evidence>